<evidence type="ECO:0000313" key="4">
    <source>
        <dbReference type="Proteomes" id="UP001054945"/>
    </source>
</evidence>
<evidence type="ECO:0000256" key="2">
    <source>
        <dbReference type="SAM" id="Phobius"/>
    </source>
</evidence>
<reference evidence="3 4" key="1">
    <citation type="submission" date="2021-06" db="EMBL/GenBank/DDBJ databases">
        <title>Caerostris extrusa draft genome.</title>
        <authorList>
            <person name="Kono N."/>
            <person name="Arakawa K."/>
        </authorList>
    </citation>
    <scope>NUCLEOTIDE SEQUENCE [LARGE SCALE GENOMIC DNA]</scope>
</reference>
<feature type="transmembrane region" description="Helical" evidence="2">
    <location>
        <begin position="101"/>
        <end position="117"/>
    </location>
</feature>
<keyword evidence="4" id="KW-1185">Reference proteome</keyword>
<dbReference type="Proteomes" id="UP001054945">
    <property type="component" value="Unassembled WGS sequence"/>
</dbReference>
<evidence type="ECO:0000256" key="1">
    <source>
        <dbReference type="SAM" id="MobiDB-lite"/>
    </source>
</evidence>
<protein>
    <submittedName>
        <fullName evidence="3">Uncharacterized protein</fullName>
    </submittedName>
</protein>
<feature type="transmembrane region" description="Helical" evidence="2">
    <location>
        <begin position="66"/>
        <end position="89"/>
    </location>
</feature>
<organism evidence="3 4">
    <name type="scientific">Caerostris extrusa</name>
    <name type="common">Bark spider</name>
    <name type="synonym">Caerostris bankana</name>
    <dbReference type="NCBI Taxonomy" id="172846"/>
    <lineage>
        <taxon>Eukaryota</taxon>
        <taxon>Metazoa</taxon>
        <taxon>Ecdysozoa</taxon>
        <taxon>Arthropoda</taxon>
        <taxon>Chelicerata</taxon>
        <taxon>Arachnida</taxon>
        <taxon>Araneae</taxon>
        <taxon>Araneomorphae</taxon>
        <taxon>Entelegynae</taxon>
        <taxon>Araneoidea</taxon>
        <taxon>Araneidae</taxon>
        <taxon>Caerostris</taxon>
    </lineage>
</organism>
<keyword evidence="2" id="KW-1133">Transmembrane helix</keyword>
<sequence length="118" mass="13053">MDDPDGSAGRNALNRARGERGSKYFSKARKETTCRTSSGQEHPVEGRACGIVTLRTRRFINPRSRIVDSSSLLAISGCFLLLSSAVVLIKSLSPSELTTFGQWWLFFILCTKFVVPIL</sequence>
<proteinExistence type="predicted"/>
<keyword evidence="2" id="KW-0812">Transmembrane</keyword>
<dbReference type="EMBL" id="BPLR01013974">
    <property type="protein sequence ID" value="GIY65193.1"/>
    <property type="molecule type" value="Genomic_DNA"/>
</dbReference>
<comment type="caution">
    <text evidence="3">The sequence shown here is derived from an EMBL/GenBank/DDBJ whole genome shotgun (WGS) entry which is preliminary data.</text>
</comment>
<feature type="region of interest" description="Disordered" evidence="1">
    <location>
        <begin position="1"/>
        <end position="43"/>
    </location>
</feature>
<accession>A0AAV4V633</accession>
<feature type="compositionally biased region" description="Basic and acidic residues" evidence="1">
    <location>
        <begin position="16"/>
        <end position="33"/>
    </location>
</feature>
<dbReference type="AlphaFoldDB" id="A0AAV4V633"/>
<evidence type="ECO:0000313" key="3">
    <source>
        <dbReference type="EMBL" id="GIY65193.1"/>
    </source>
</evidence>
<keyword evidence="2" id="KW-0472">Membrane</keyword>
<name>A0AAV4V633_CAEEX</name>
<gene>
    <name evidence="3" type="ORF">CEXT_768911</name>
</gene>